<organism evidence="2 3">
    <name type="scientific">Microbacterium pullorum</name>
    <dbReference type="NCBI Taxonomy" id="2762236"/>
    <lineage>
        <taxon>Bacteria</taxon>
        <taxon>Bacillati</taxon>
        <taxon>Actinomycetota</taxon>
        <taxon>Actinomycetes</taxon>
        <taxon>Micrococcales</taxon>
        <taxon>Microbacteriaceae</taxon>
        <taxon>Microbacterium</taxon>
    </lineage>
</organism>
<protein>
    <submittedName>
        <fullName evidence="2">Uncharacterized protein</fullName>
    </submittedName>
</protein>
<evidence type="ECO:0000313" key="2">
    <source>
        <dbReference type="EMBL" id="MBD7956889.1"/>
    </source>
</evidence>
<evidence type="ECO:0000313" key="3">
    <source>
        <dbReference type="Proteomes" id="UP000648352"/>
    </source>
</evidence>
<feature type="transmembrane region" description="Helical" evidence="1">
    <location>
        <begin position="16"/>
        <end position="35"/>
    </location>
</feature>
<dbReference type="RefSeq" id="WP_191717888.1">
    <property type="nucleotide sequence ID" value="NZ_JACSQP010000002.1"/>
</dbReference>
<keyword evidence="1" id="KW-0812">Transmembrane</keyword>
<evidence type="ECO:0000256" key="1">
    <source>
        <dbReference type="SAM" id="Phobius"/>
    </source>
</evidence>
<name>A0ABR8S080_9MICO</name>
<dbReference type="EMBL" id="JACSQP010000002">
    <property type="protein sequence ID" value="MBD7956889.1"/>
    <property type="molecule type" value="Genomic_DNA"/>
</dbReference>
<keyword evidence="1" id="KW-0472">Membrane</keyword>
<dbReference type="Proteomes" id="UP000648352">
    <property type="component" value="Unassembled WGS sequence"/>
</dbReference>
<proteinExistence type="predicted"/>
<feature type="transmembrane region" description="Helical" evidence="1">
    <location>
        <begin position="41"/>
        <end position="61"/>
    </location>
</feature>
<gene>
    <name evidence="2" type="ORF">H9651_04515</name>
</gene>
<accession>A0ABR8S080</accession>
<keyword evidence="3" id="KW-1185">Reference proteome</keyword>
<sequence>MKRISSRALDVIQRMKWIAIIGMAAGAVLLVLAVGFEWRGFWGGAVQGAGVAFIALGAYFWGFGNGIGRGAPAAVWLPSQDRSE</sequence>
<keyword evidence="1" id="KW-1133">Transmembrane helix</keyword>
<comment type="caution">
    <text evidence="2">The sequence shown here is derived from an EMBL/GenBank/DDBJ whole genome shotgun (WGS) entry which is preliminary data.</text>
</comment>
<reference evidence="2 3" key="1">
    <citation type="submission" date="2020-08" db="EMBL/GenBank/DDBJ databases">
        <title>A Genomic Blueprint of the Chicken Gut Microbiome.</title>
        <authorList>
            <person name="Gilroy R."/>
            <person name="Ravi A."/>
            <person name="Getino M."/>
            <person name="Pursley I."/>
            <person name="Horton D.L."/>
            <person name="Alikhan N.-F."/>
            <person name="Baker D."/>
            <person name="Gharbi K."/>
            <person name="Hall N."/>
            <person name="Watson M."/>
            <person name="Adriaenssens E.M."/>
            <person name="Foster-Nyarko E."/>
            <person name="Jarju S."/>
            <person name="Secka A."/>
            <person name="Antonio M."/>
            <person name="Oren A."/>
            <person name="Chaudhuri R."/>
            <person name="La Ragione R.M."/>
            <person name="Hildebrand F."/>
            <person name="Pallen M.J."/>
        </authorList>
    </citation>
    <scope>NUCLEOTIDE SEQUENCE [LARGE SCALE GENOMIC DNA]</scope>
    <source>
        <strain evidence="2 3">Sa4CUA7</strain>
    </source>
</reference>